<keyword evidence="3" id="KW-1185">Reference proteome</keyword>
<organism evidence="2 3">
    <name type="scientific">Adiantum capillus-veneris</name>
    <name type="common">Maidenhair fern</name>
    <dbReference type="NCBI Taxonomy" id="13818"/>
    <lineage>
        <taxon>Eukaryota</taxon>
        <taxon>Viridiplantae</taxon>
        <taxon>Streptophyta</taxon>
        <taxon>Embryophyta</taxon>
        <taxon>Tracheophyta</taxon>
        <taxon>Polypodiopsida</taxon>
        <taxon>Polypodiidae</taxon>
        <taxon>Polypodiales</taxon>
        <taxon>Pteridineae</taxon>
        <taxon>Pteridaceae</taxon>
        <taxon>Vittarioideae</taxon>
        <taxon>Adiantum</taxon>
    </lineage>
</organism>
<feature type="region of interest" description="Disordered" evidence="1">
    <location>
        <begin position="225"/>
        <end position="251"/>
    </location>
</feature>
<gene>
    <name evidence="2" type="ORF">GOP47_0007997</name>
</gene>
<evidence type="ECO:0000313" key="2">
    <source>
        <dbReference type="EMBL" id="KAI5078173.1"/>
    </source>
</evidence>
<sequence length="515" mass="57905">MEDCARSSCEDTGPLVFTDFISFRGGGGSQHEYVASSSRDDIATYHRSHSRYTLGRRRAVVPTQGDQSYELFYASADEGAGKSSQAGPRRGRPRQLLGGILTCLCRSKDGGGSKNASHPVATQLLQRSRFHQEALVATEETRDMWEWQMEQQQVLTSQEHDLLEKQCNTHAAAGGAVQYPYDLARNSSTHRSSSASLLGELSRNASARRDQSLFSLHDEHFNGGGHVGLDVSPSPGRTTTRPSTTMTESPPLELCRQLNDPEFISAALLLFESTLLRCRSEINIFCRVYMQQMVLSGYTLVKTLMEMEPDTHFFRKVHASYALESRICSVMFRCFENDSFDDSGLMQILDQEARAIARLQDFFRLKSLDPEEALAMHSPSYDAAFHQFCANKSEEIAAMFRWTMVYRNAGERDRFMEAFLRAAKWVWMLHRLANATNPPMQIIRVGRGMEIHPVYVEVVAIPSPSSSCPKCPVPKVEFMIMPGFIAPKTVFKAKVYQHYMCKPASDQLAPLMSLQ</sequence>
<dbReference type="PANTHER" id="PTHR31029:SF4">
    <property type="entry name" value="CYCLIN-DEPENDENT KINASE-LIKE PROTEIN"/>
    <property type="match status" value="1"/>
</dbReference>
<feature type="compositionally biased region" description="Low complexity" evidence="1">
    <location>
        <begin position="232"/>
        <end position="251"/>
    </location>
</feature>
<dbReference type="Proteomes" id="UP000886520">
    <property type="component" value="Chromosome 7"/>
</dbReference>
<reference evidence="2" key="1">
    <citation type="submission" date="2021-01" db="EMBL/GenBank/DDBJ databases">
        <title>Adiantum capillus-veneris genome.</title>
        <authorList>
            <person name="Fang Y."/>
            <person name="Liao Q."/>
        </authorList>
    </citation>
    <scope>NUCLEOTIDE SEQUENCE</scope>
    <source>
        <strain evidence="2">H3</strain>
        <tissue evidence="2">Leaf</tissue>
    </source>
</reference>
<name>A0A9D4ZJS3_ADICA</name>
<dbReference type="EMBL" id="JABFUD020000007">
    <property type="protein sequence ID" value="KAI5078173.1"/>
    <property type="molecule type" value="Genomic_DNA"/>
</dbReference>
<evidence type="ECO:0000313" key="3">
    <source>
        <dbReference type="Proteomes" id="UP000886520"/>
    </source>
</evidence>
<comment type="caution">
    <text evidence="2">The sequence shown here is derived from an EMBL/GenBank/DDBJ whole genome shotgun (WGS) entry which is preliminary data.</text>
</comment>
<dbReference type="AlphaFoldDB" id="A0A9D4ZJS3"/>
<protein>
    <submittedName>
        <fullName evidence="2">Uncharacterized protein</fullName>
    </submittedName>
</protein>
<accession>A0A9D4ZJS3</accession>
<dbReference type="OrthoDB" id="1883719at2759"/>
<proteinExistence type="predicted"/>
<dbReference type="PANTHER" id="PTHR31029">
    <property type="entry name" value="CYCLIN-DEPENDENT KINASE-LIKE PROTEIN"/>
    <property type="match status" value="1"/>
</dbReference>
<dbReference type="InterPro" id="IPR042316">
    <property type="entry name" value="IRKI-like"/>
</dbReference>
<evidence type="ECO:0000256" key="1">
    <source>
        <dbReference type="SAM" id="MobiDB-lite"/>
    </source>
</evidence>